<keyword evidence="3" id="KW-1185">Reference proteome</keyword>
<protein>
    <submittedName>
        <fullName evidence="2">Uncharacterized protein</fullName>
    </submittedName>
</protein>
<evidence type="ECO:0000313" key="2">
    <source>
        <dbReference type="EMBL" id="KAL0098369.1"/>
    </source>
</evidence>
<name>A0AAW2E7Y9_9HYME</name>
<evidence type="ECO:0000313" key="3">
    <source>
        <dbReference type="Proteomes" id="UP001430953"/>
    </source>
</evidence>
<feature type="region of interest" description="Disordered" evidence="1">
    <location>
        <begin position="45"/>
        <end position="105"/>
    </location>
</feature>
<dbReference type="Proteomes" id="UP001430953">
    <property type="component" value="Unassembled WGS sequence"/>
</dbReference>
<evidence type="ECO:0000256" key="1">
    <source>
        <dbReference type="SAM" id="MobiDB-lite"/>
    </source>
</evidence>
<sequence>MQILLAFGRRQKREFFSLLALKILVRQKEKKFFFCLNSVLPTQKNSKKLKKQKKQKLKDKKTKKTKNQKQKTKTKTQTTKLKKKTKNKKTKIQKQTNQANLARPT</sequence>
<comment type="caution">
    <text evidence="2">The sequence shown here is derived from an EMBL/GenBank/DDBJ whole genome shotgun (WGS) entry which is preliminary data.</text>
</comment>
<organism evidence="2 3">
    <name type="scientific">Cardiocondyla obscurior</name>
    <dbReference type="NCBI Taxonomy" id="286306"/>
    <lineage>
        <taxon>Eukaryota</taxon>
        <taxon>Metazoa</taxon>
        <taxon>Ecdysozoa</taxon>
        <taxon>Arthropoda</taxon>
        <taxon>Hexapoda</taxon>
        <taxon>Insecta</taxon>
        <taxon>Pterygota</taxon>
        <taxon>Neoptera</taxon>
        <taxon>Endopterygota</taxon>
        <taxon>Hymenoptera</taxon>
        <taxon>Apocrita</taxon>
        <taxon>Aculeata</taxon>
        <taxon>Formicoidea</taxon>
        <taxon>Formicidae</taxon>
        <taxon>Myrmicinae</taxon>
        <taxon>Cardiocondyla</taxon>
    </lineage>
</organism>
<gene>
    <name evidence="2" type="ORF">PUN28_020334</name>
</gene>
<feature type="compositionally biased region" description="Basic residues" evidence="1">
    <location>
        <begin position="45"/>
        <end position="92"/>
    </location>
</feature>
<dbReference type="AlphaFoldDB" id="A0AAW2E7Y9"/>
<dbReference type="EMBL" id="JADYXP020000078">
    <property type="protein sequence ID" value="KAL0098369.1"/>
    <property type="molecule type" value="Genomic_DNA"/>
</dbReference>
<proteinExistence type="predicted"/>
<accession>A0AAW2E7Y9</accession>
<reference evidence="2 3" key="1">
    <citation type="submission" date="2023-03" db="EMBL/GenBank/DDBJ databases">
        <title>High recombination rates correlate with genetic variation in Cardiocondyla obscurior ants.</title>
        <authorList>
            <person name="Errbii M."/>
        </authorList>
    </citation>
    <scope>NUCLEOTIDE SEQUENCE [LARGE SCALE GENOMIC DNA]</scope>
    <source>
        <strain evidence="2">Alpha-2009</strain>
        <tissue evidence="2">Whole body</tissue>
    </source>
</reference>